<name>A0A8X6X8T4_9ARAC</name>
<evidence type="ECO:0000313" key="2">
    <source>
        <dbReference type="EMBL" id="GFY48297.1"/>
    </source>
</evidence>
<feature type="compositionally biased region" description="Polar residues" evidence="1">
    <location>
        <begin position="13"/>
        <end position="29"/>
    </location>
</feature>
<sequence>MKRYNDKSKYQLHASTPKNATHSRNSPINENVPDFIVPKGSLKSVNILEFAAPKDAANSKSSSKNDKISGSSSLNRSLPCHSKQIKSFSCPIFSRSNPFSTLPKVEQKSINIRKTKAYKELFIQNYDSSKNEIKKDVKSNPKNPNLVKRKLQQPDPTFQSMIIKGIAIRPKHKETRKTECSSEDEKLLNMQSLKNCLTCKQILLAPTGSPCLMHTSMPEEKISPMIKFLDRESRGNFGQTQMLPHINYKKDIQIALRNYKRLTCLMCSSKHFDSDSIDSAYCESCLQEIDESRKTSSDISINSSQTQTLPNIKYKREIQNILKNYKRFTCVLCLSNFFDYNSTESDYCNSCLQAINESKKAHKKSSENYDQIHVLPYIKHQDETQDKLNYKCFSCAMCSSDYFDSNSADSGYCMKCLQAIDVLKKKGTKSSQNSDQAQILPSIKKQEILDKFKNYKNSTCEMCSSDYLHCNSTDKKYFTKCLPEPNKSNKTNSKSSWVSHRVHVLPCTKDCKEMDKLKSYKSCTCVMCSSDYFYSKSTDSKYCTKCLQALHESNKTSSRSSWDSHEDHVLPCIKDKEKIQDEFKNYKHFTCELCSSDYFDSDSTDSRYCTKCLRKIDESKKTNSKCSWDSHQVVMFLCTKDHEEIQDKLKSYKSSTCVMCSSNYLYSNSTDSKYCTKCLLALHELNEFKSKNSWDSHETHVLPCTKDQENVQDKCKNYKRFTCELCSHTSDYFDSDSTDSKYCTKCLHAIDDSNKTNSKSSWDSHQVHVLPCTKDEKNLDKFKNYKHLTCELCSLDYFGSDSRYCMKCLLQIDESKKTNSKSSWNSHQVQMLPCEKDQKEIQDNLKNYKCPTCELCSSDCFGSNSTDLRYCTKCLQGSVKPKKTNNNCNVNSNQAQMLSCICHQKEIQNILYKNFTCSVKYFDSDFSNSTNCKNCSPVVDESNDKCVDQPFDDHLGRDKTFVSNSSKLDEVLQVNLAKKLHSCKISHDIANSEVSNDPIAIYLQNQCNNFSGSNHVGDLSSCTCKIKLAKCFYCALHFPENDELRKRQSKILDREVTINEKHEKCSVSEYSASPNIPSLPRKKNLSLDDNFECSKHSFLKEDILSSGARNRRISKKEEIEFDSVINNGKKICCYCSPKVDMCDLSSNFSLPQNSSSVSLFANNCLSTDTCHKTVPSARLMSNYTKIVNQYLRKSFAIAKEQQLTRNKKIDPDKILKQLKKNKSLMEAVDELARKNVDPPSLSRISKLGRK</sequence>
<feature type="region of interest" description="Disordered" evidence="1">
    <location>
        <begin position="1"/>
        <end position="32"/>
    </location>
</feature>
<feature type="compositionally biased region" description="Low complexity" evidence="1">
    <location>
        <begin position="54"/>
        <end position="73"/>
    </location>
</feature>
<dbReference type="EMBL" id="BMAV01006375">
    <property type="protein sequence ID" value="GFY48297.1"/>
    <property type="molecule type" value="Genomic_DNA"/>
</dbReference>
<dbReference type="AlphaFoldDB" id="A0A8X6X8T4"/>
<proteinExistence type="predicted"/>
<evidence type="ECO:0000313" key="3">
    <source>
        <dbReference type="Proteomes" id="UP000886998"/>
    </source>
</evidence>
<comment type="caution">
    <text evidence="2">The sequence shown here is derived from an EMBL/GenBank/DDBJ whole genome shotgun (WGS) entry which is preliminary data.</text>
</comment>
<dbReference type="Proteomes" id="UP000886998">
    <property type="component" value="Unassembled WGS sequence"/>
</dbReference>
<gene>
    <name evidence="2" type="primary">NCL1_40858</name>
    <name evidence="2" type="ORF">TNIN_475351</name>
</gene>
<organism evidence="2 3">
    <name type="scientific">Trichonephila inaurata madagascariensis</name>
    <dbReference type="NCBI Taxonomy" id="2747483"/>
    <lineage>
        <taxon>Eukaryota</taxon>
        <taxon>Metazoa</taxon>
        <taxon>Ecdysozoa</taxon>
        <taxon>Arthropoda</taxon>
        <taxon>Chelicerata</taxon>
        <taxon>Arachnida</taxon>
        <taxon>Araneae</taxon>
        <taxon>Araneomorphae</taxon>
        <taxon>Entelegynae</taxon>
        <taxon>Araneoidea</taxon>
        <taxon>Nephilidae</taxon>
        <taxon>Trichonephila</taxon>
        <taxon>Trichonephila inaurata</taxon>
    </lineage>
</organism>
<accession>A0A8X6X8T4</accession>
<reference evidence="2" key="1">
    <citation type="submission" date="2020-08" db="EMBL/GenBank/DDBJ databases">
        <title>Multicomponent nature underlies the extraordinary mechanical properties of spider dragline silk.</title>
        <authorList>
            <person name="Kono N."/>
            <person name="Nakamura H."/>
            <person name="Mori M."/>
            <person name="Yoshida Y."/>
            <person name="Ohtoshi R."/>
            <person name="Malay A.D."/>
            <person name="Moran D.A.P."/>
            <person name="Tomita M."/>
            <person name="Numata K."/>
            <person name="Arakawa K."/>
        </authorList>
    </citation>
    <scope>NUCLEOTIDE SEQUENCE</scope>
</reference>
<protein>
    <submittedName>
        <fullName evidence="2">Uncharacterized protein</fullName>
    </submittedName>
</protein>
<dbReference type="OrthoDB" id="10323418at2759"/>
<evidence type="ECO:0000256" key="1">
    <source>
        <dbReference type="SAM" id="MobiDB-lite"/>
    </source>
</evidence>
<keyword evidence="3" id="KW-1185">Reference proteome</keyword>
<feature type="region of interest" description="Disordered" evidence="1">
    <location>
        <begin position="54"/>
        <end position="77"/>
    </location>
</feature>